<dbReference type="NCBIfam" id="TIGR01525">
    <property type="entry name" value="ATPase-IB_hvy"/>
    <property type="match status" value="1"/>
</dbReference>
<evidence type="ECO:0000256" key="17">
    <source>
        <dbReference type="RuleBase" id="RU362081"/>
    </source>
</evidence>
<name>A0A437Q8C8_9GAMM</name>
<evidence type="ECO:0000256" key="12">
    <source>
        <dbReference type="ARBA" id="ARBA00022989"/>
    </source>
</evidence>
<dbReference type="InterPro" id="IPR001757">
    <property type="entry name" value="P_typ_ATPase"/>
</dbReference>
<evidence type="ECO:0000313" key="19">
    <source>
        <dbReference type="EMBL" id="RVU30603.1"/>
    </source>
</evidence>
<keyword evidence="6 17" id="KW-0812">Transmembrane</keyword>
<keyword evidence="5" id="KW-0597">Phosphoprotein</keyword>
<comment type="caution">
    <text evidence="19">The sequence shown here is derived from an EMBL/GenBank/DDBJ whole genome shotgun (WGS) entry which is preliminary data.</text>
</comment>
<dbReference type="EC" id="7.2.2.9" evidence="15"/>
<dbReference type="PANTHER" id="PTHR43520:SF5">
    <property type="entry name" value="CATION-TRANSPORTING P-TYPE ATPASE-RELATED"/>
    <property type="match status" value="1"/>
</dbReference>
<feature type="transmembrane region" description="Helical" evidence="17">
    <location>
        <begin position="465"/>
        <end position="488"/>
    </location>
</feature>
<dbReference type="FunFam" id="3.30.70.100:FF:000005">
    <property type="entry name" value="Copper-exporting P-type ATPase A"/>
    <property type="match status" value="1"/>
</dbReference>
<dbReference type="CDD" id="cd02079">
    <property type="entry name" value="P-type_ATPase_HM"/>
    <property type="match status" value="1"/>
</dbReference>
<evidence type="ECO:0000256" key="5">
    <source>
        <dbReference type="ARBA" id="ARBA00022553"/>
    </source>
</evidence>
<dbReference type="InterPro" id="IPR044492">
    <property type="entry name" value="P_typ_ATPase_HD_dom"/>
</dbReference>
<gene>
    <name evidence="19" type="primary">cadA</name>
    <name evidence="19" type="ORF">EOE65_09795</name>
</gene>
<evidence type="ECO:0000256" key="11">
    <source>
        <dbReference type="ARBA" id="ARBA00022967"/>
    </source>
</evidence>
<keyword evidence="20" id="KW-1185">Reference proteome</keyword>
<dbReference type="InterPro" id="IPR008250">
    <property type="entry name" value="ATPase_P-typ_transduc_dom_A_sf"/>
</dbReference>
<dbReference type="NCBIfam" id="TIGR01511">
    <property type="entry name" value="ATPase-IB1_Cu"/>
    <property type="match status" value="1"/>
</dbReference>
<comment type="subcellular location">
    <subcellularLocation>
        <location evidence="1">Cell membrane</location>
        <topology evidence="1">Multi-pass membrane protein</topology>
    </subcellularLocation>
</comment>
<keyword evidence="14 17" id="KW-0472">Membrane</keyword>
<evidence type="ECO:0000256" key="6">
    <source>
        <dbReference type="ARBA" id="ARBA00022692"/>
    </source>
</evidence>
<dbReference type="Gene3D" id="3.40.50.1000">
    <property type="entry name" value="HAD superfamily/HAD-like"/>
    <property type="match status" value="1"/>
</dbReference>
<comment type="similarity">
    <text evidence="2 17">Belongs to the cation transport ATPase (P-type) (TC 3.A.3) family. Type IB subfamily.</text>
</comment>
<dbReference type="GO" id="GO:0005886">
    <property type="term" value="C:plasma membrane"/>
    <property type="evidence" value="ECO:0007669"/>
    <property type="project" value="UniProtKB-SubCell"/>
</dbReference>
<dbReference type="AlphaFoldDB" id="A0A437Q8C8"/>
<feature type="transmembrane region" description="Helical" evidence="17">
    <location>
        <begin position="767"/>
        <end position="786"/>
    </location>
</feature>
<dbReference type="EMBL" id="SACQ01000004">
    <property type="protein sequence ID" value="RVU30603.1"/>
    <property type="molecule type" value="Genomic_DNA"/>
</dbReference>
<keyword evidence="7 17" id="KW-0479">Metal-binding</keyword>
<keyword evidence="13" id="KW-0406">Ion transport</keyword>
<dbReference type="InterPro" id="IPR023299">
    <property type="entry name" value="ATPase_P-typ_cyto_dom_N"/>
</dbReference>
<dbReference type="Pfam" id="PF12156">
    <property type="entry name" value="ATPase-cat_bd"/>
    <property type="match status" value="1"/>
</dbReference>
<proteinExistence type="inferred from homology"/>
<feature type="transmembrane region" description="Helical" evidence="17">
    <location>
        <begin position="224"/>
        <end position="249"/>
    </location>
</feature>
<evidence type="ECO:0000256" key="14">
    <source>
        <dbReference type="ARBA" id="ARBA00023136"/>
    </source>
</evidence>
<dbReference type="GO" id="GO:0005524">
    <property type="term" value="F:ATP binding"/>
    <property type="evidence" value="ECO:0007669"/>
    <property type="project" value="UniProtKB-UniRule"/>
</dbReference>
<dbReference type="SFLD" id="SFLDS00003">
    <property type="entry name" value="Haloacid_Dehalogenase"/>
    <property type="match status" value="1"/>
</dbReference>
<dbReference type="SUPFAM" id="SSF81653">
    <property type="entry name" value="Calcium ATPase, transduction domain A"/>
    <property type="match status" value="1"/>
</dbReference>
<evidence type="ECO:0000256" key="13">
    <source>
        <dbReference type="ARBA" id="ARBA00023065"/>
    </source>
</evidence>
<dbReference type="InterPro" id="IPR023298">
    <property type="entry name" value="ATPase_P-typ_TM_dom_sf"/>
</dbReference>
<evidence type="ECO:0000256" key="15">
    <source>
        <dbReference type="ARBA" id="ARBA00038904"/>
    </source>
</evidence>
<dbReference type="GO" id="GO:0043682">
    <property type="term" value="F:P-type divalent copper transporter activity"/>
    <property type="evidence" value="ECO:0007669"/>
    <property type="project" value="UniProtKB-EC"/>
</dbReference>
<dbReference type="FunFam" id="2.70.150.10:FF:000002">
    <property type="entry name" value="Copper-transporting ATPase 1, putative"/>
    <property type="match status" value="1"/>
</dbReference>
<comment type="catalytic activity">
    <reaction evidence="16">
        <text>Cu(2+)(in) + ATP + H2O = Cu(2+)(out) + ADP + phosphate + H(+)</text>
        <dbReference type="Rhea" id="RHEA:10376"/>
        <dbReference type="ChEBI" id="CHEBI:15377"/>
        <dbReference type="ChEBI" id="CHEBI:15378"/>
        <dbReference type="ChEBI" id="CHEBI:29036"/>
        <dbReference type="ChEBI" id="CHEBI:30616"/>
        <dbReference type="ChEBI" id="CHEBI:43474"/>
        <dbReference type="ChEBI" id="CHEBI:456216"/>
        <dbReference type="EC" id="7.2.2.9"/>
    </reaction>
</comment>
<accession>A0A437Q8C8</accession>
<dbReference type="PROSITE" id="PS01047">
    <property type="entry name" value="HMA_1"/>
    <property type="match status" value="1"/>
</dbReference>
<dbReference type="SUPFAM" id="SSF81665">
    <property type="entry name" value="Calcium ATPase, transmembrane domain M"/>
    <property type="match status" value="1"/>
</dbReference>
<dbReference type="GO" id="GO:0005507">
    <property type="term" value="F:copper ion binding"/>
    <property type="evidence" value="ECO:0007669"/>
    <property type="project" value="TreeGrafter"/>
</dbReference>
<organism evidence="19 20">
    <name type="scientific">Neptunomonas marina</name>
    <dbReference type="NCBI Taxonomy" id="1815562"/>
    <lineage>
        <taxon>Bacteria</taxon>
        <taxon>Pseudomonadati</taxon>
        <taxon>Pseudomonadota</taxon>
        <taxon>Gammaproteobacteria</taxon>
        <taxon>Oceanospirillales</taxon>
        <taxon>Oceanospirillaceae</taxon>
        <taxon>Neptunomonas</taxon>
    </lineage>
</organism>
<dbReference type="Pfam" id="PF00702">
    <property type="entry name" value="Hydrolase"/>
    <property type="match status" value="1"/>
</dbReference>
<evidence type="ECO:0000259" key="18">
    <source>
        <dbReference type="PROSITE" id="PS50846"/>
    </source>
</evidence>
<feature type="transmembrane region" description="Helical" evidence="17">
    <location>
        <begin position="437"/>
        <end position="459"/>
    </location>
</feature>
<dbReference type="PRINTS" id="PR00943">
    <property type="entry name" value="CUATPASE"/>
</dbReference>
<evidence type="ECO:0000256" key="7">
    <source>
        <dbReference type="ARBA" id="ARBA00022723"/>
    </source>
</evidence>
<feature type="transmembrane region" description="Helical" evidence="17">
    <location>
        <begin position="261"/>
        <end position="279"/>
    </location>
</feature>
<dbReference type="CDD" id="cd00371">
    <property type="entry name" value="HMA"/>
    <property type="match status" value="1"/>
</dbReference>
<evidence type="ECO:0000256" key="9">
    <source>
        <dbReference type="ARBA" id="ARBA00022840"/>
    </source>
</evidence>
<dbReference type="InterPro" id="IPR036412">
    <property type="entry name" value="HAD-like_sf"/>
</dbReference>
<dbReference type="InterPro" id="IPR006121">
    <property type="entry name" value="HMA_dom"/>
</dbReference>
<dbReference type="SUPFAM" id="SSF55008">
    <property type="entry name" value="HMA, heavy metal-associated domain"/>
    <property type="match status" value="1"/>
</dbReference>
<evidence type="ECO:0000256" key="1">
    <source>
        <dbReference type="ARBA" id="ARBA00004651"/>
    </source>
</evidence>
<dbReference type="PROSITE" id="PS01229">
    <property type="entry name" value="COF_2"/>
    <property type="match status" value="1"/>
</dbReference>
<dbReference type="Pfam" id="PF00403">
    <property type="entry name" value="HMA"/>
    <property type="match status" value="1"/>
</dbReference>
<dbReference type="Proteomes" id="UP000282818">
    <property type="component" value="Unassembled WGS sequence"/>
</dbReference>
<protein>
    <recommendedName>
        <fullName evidence="15">P-type Cu(2+) transporter</fullName>
        <ecNumber evidence="15">7.2.2.9</ecNumber>
    </recommendedName>
</protein>
<evidence type="ECO:0000256" key="2">
    <source>
        <dbReference type="ARBA" id="ARBA00006024"/>
    </source>
</evidence>
<feature type="transmembrane region" description="Helical" evidence="17">
    <location>
        <begin position="285"/>
        <end position="303"/>
    </location>
</feature>
<feature type="transmembrane region" description="Helical" evidence="17">
    <location>
        <begin position="792"/>
        <end position="810"/>
    </location>
</feature>
<keyword evidence="10" id="KW-0460">Magnesium</keyword>
<evidence type="ECO:0000256" key="4">
    <source>
        <dbReference type="ARBA" id="ARBA00022475"/>
    </source>
</evidence>
<evidence type="ECO:0000256" key="10">
    <source>
        <dbReference type="ARBA" id="ARBA00022842"/>
    </source>
</evidence>
<dbReference type="InterPro" id="IPR018303">
    <property type="entry name" value="ATPase_P-typ_P_site"/>
</dbReference>
<evidence type="ECO:0000256" key="16">
    <source>
        <dbReference type="ARBA" id="ARBA00047424"/>
    </source>
</evidence>
<dbReference type="SFLD" id="SFLDG00002">
    <property type="entry name" value="C1.7:_P-type_atpase_like"/>
    <property type="match status" value="1"/>
</dbReference>
<dbReference type="SFLD" id="SFLDF00027">
    <property type="entry name" value="p-type_atpase"/>
    <property type="match status" value="1"/>
</dbReference>
<dbReference type="PRINTS" id="PR00119">
    <property type="entry name" value="CATATPASE"/>
</dbReference>
<dbReference type="InterPro" id="IPR059000">
    <property type="entry name" value="ATPase_P-type_domA"/>
</dbReference>
<dbReference type="Gene3D" id="3.40.1110.10">
    <property type="entry name" value="Calcium-transporting ATPase, cytoplasmic domain N"/>
    <property type="match status" value="1"/>
</dbReference>
<evidence type="ECO:0000313" key="20">
    <source>
        <dbReference type="Proteomes" id="UP000282818"/>
    </source>
</evidence>
<dbReference type="InterPro" id="IPR027256">
    <property type="entry name" value="P-typ_ATPase_IB"/>
</dbReference>
<dbReference type="PROSITE" id="PS50846">
    <property type="entry name" value="HMA_2"/>
    <property type="match status" value="1"/>
</dbReference>
<feature type="transmembrane region" description="Helical" evidence="17">
    <location>
        <begin position="192"/>
        <end position="212"/>
    </location>
</feature>
<dbReference type="InterPro" id="IPR036163">
    <property type="entry name" value="HMA_dom_sf"/>
</dbReference>
<dbReference type="InterPro" id="IPR017969">
    <property type="entry name" value="Heavy-metal-associated_CS"/>
</dbReference>
<evidence type="ECO:0000256" key="8">
    <source>
        <dbReference type="ARBA" id="ARBA00022741"/>
    </source>
</evidence>
<keyword evidence="3" id="KW-0813">Transport</keyword>
<keyword evidence="19" id="KW-0378">Hydrolase</keyword>
<dbReference type="Gene3D" id="2.70.150.10">
    <property type="entry name" value="Calcium-transporting ATPase, cytoplasmic transduction domain A"/>
    <property type="match status" value="1"/>
</dbReference>
<dbReference type="PROSITE" id="PS00154">
    <property type="entry name" value="ATPASE_E1_E2"/>
    <property type="match status" value="1"/>
</dbReference>
<dbReference type="InterPro" id="IPR023214">
    <property type="entry name" value="HAD_sf"/>
</dbReference>
<sequence>MNQHVQMTDEACFHCGQEIPEGTHFTAIISGKPRSMCCPGCKAVAETIAAGGLEHYYKHRTGDSFIAPELTGKDLPSNVQAELQLYDNENIQKEFVIDASDTEKEATLVIEGITCAACVWLLEHHLVKQDGVAQASVNLTNHRARIRWNNDEISLSSIMGAIYKIGYQGHPYHPDKEEQLLEQEKKRAIRRLGLAGLGMMQVMMLSIALYAGAFQGIEAKYAQFLRWASLIIATPVVLYSARPFFIAAFRDLKSRSLSMDVPVSIAIGGAYLASVWATFTASGETYFDSVTMFTFFLLIGRYLEMQARHRTGRAGNALMNLLPTSAIKLNNDTEELIPATELVPGDIVIIKPGHTVPSDGYILSGHTSIDESALTGEYLPVSRQEGDHIIGGTINVENPIKLKVSEVGANTKLSAIVRLLDRAHEEKPTVAKVADKVASYFVAAVLVTATVVSYIWWQIEPKDAFWITLSVLVVTCPCALSLATPTALTAATGTLRQAGLLITRGHVLESLASATHVVFDKTGTLTEGNLTLKKTVPLADLDSPKVLQIAAALEAHSEHPIAKAFHRYKETNAADVNVTVGQGLEGKVDGKIYRIGKPEYASQLCHQALSNTDAPDNHGQWLLLCDQNAPVAWFSLNDQLRKDAKLTIKRLKSIGITTEILTGDSSAAVQEVSSALDIDKTTANVSPQEKLSYIQKLQEQGAKVVMVGDGINDIPVLAGAQTSIAMGSATDLAKTNADAVLISSELAKLADAVLLARKTRVIIKENLGWSLFYNITALPLAATGFIAPYMAAIGMSASSLVVVGNALRLTKLIRRKPVK</sequence>
<feature type="domain" description="HMA" evidence="18">
    <location>
        <begin position="104"/>
        <end position="170"/>
    </location>
</feature>
<keyword evidence="8 17" id="KW-0547">Nucleotide-binding</keyword>
<dbReference type="NCBIfam" id="TIGR01494">
    <property type="entry name" value="ATPase_P-type"/>
    <property type="match status" value="1"/>
</dbReference>
<dbReference type="Pfam" id="PF00122">
    <property type="entry name" value="E1-E2_ATPase"/>
    <property type="match status" value="1"/>
</dbReference>
<dbReference type="NCBIfam" id="TIGR01512">
    <property type="entry name" value="ATPase-IB2_Cd"/>
    <property type="match status" value="1"/>
</dbReference>
<keyword evidence="4 17" id="KW-1003">Cell membrane</keyword>
<dbReference type="GO" id="GO:0055070">
    <property type="term" value="P:copper ion homeostasis"/>
    <property type="evidence" value="ECO:0007669"/>
    <property type="project" value="TreeGrafter"/>
</dbReference>
<keyword evidence="12 17" id="KW-1133">Transmembrane helix</keyword>
<reference evidence="19 20" key="1">
    <citation type="submission" date="2019-01" db="EMBL/GenBank/DDBJ databases">
        <authorList>
            <person name="Chen W.-M."/>
        </authorList>
    </citation>
    <scope>NUCLEOTIDE SEQUENCE [LARGE SCALE GENOMIC DNA]</scope>
    <source>
        <strain evidence="19 20">HPM-16</strain>
    </source>
</reference>
<dbReference type="InterPro" id="IPR021993">
    <property type="entry name" value="ATPase-cat-bd"/>
</dbReference>
<dbReference type="SUPFAM" id="SSF56784">
    <property type="entry name" value="HAD-like"/>
    <property type="match status" value="1"/>
</dbReference>
<dbReference type="GO" id="GO:0016887">
    <property type="term" value="F:ATP hydrolysis activity"/>
    <property type="evidence" value="ECO:0007669"/>
    <property type="project" value="InterPro"/>
</dbReference>
<dbReference type="Gene3D" id="3.30.70.100">
    <property type="match status" value="1"/>
</dbReference>
<keyword evidence="11" id="KW-1278">Translocase</keyword>
<keyword evidence="9 17" id="KW-0067">ATP-binding</keyword>
<dbReference type="RefSeq" id="WP_127694138.1">
    <property type="nucleotide sequence ID" value="NZ_SACQ01000004.1"/>
</dbReference>
<dbReference type="PANTHER" id="PTHR43520">
    <property type="entry name" value="ATP7, ISOFORM B"/>
    <property type="match status" value="1"/>
</dbReference>
<evidence type="ECO:0000256" key="3">
    <source>
        <dbReference type="ARBA" id="ARBA00022448"/>
    </source>
</evidence>